<dbReference type="OrthoDB" id="6577442at2759"/>
<evidence type="ECO:0000259" key="2">
    <source>
        <dbReference type="PROSITE" id="PS51029"/>
    </source>
</evidence>
<proteinExistence type="predicted"/>
<dbReference type="AlphaFoldDB" id="A0A0T6BG87"/>
<dbReference type="EMBL" id="LJIG01001045">
    <property type="protein sequence ID" value="KRT85895.1"/>
    <property type="molecule type" value="Genomic_DNA"/>
</dbReference>
<dbReference type="SMART" id="SM00595">
    <property type="entry name" value="MADF"/>
    <property type="match status" value="1"/>
</dbReference>
<dbReference type="PANTHER" id="PTHR21505">
    <property type="entry name" value="MADF DOMAIN-CONTAINING PROTEIN-RELATED"/>
    <property type="match status" value="1"/>
</dbReference>
<organism evidence="3 4">
    <name type="scientific">Oryctes borbonicus</name>
    <dbReference type="NCBI Taxonomy" id="1629725"/>
    <lineage>
        <taxon>Eukaryota</taxon>
        <taxon>Metazoa</taxon>
        <taxon>Ecdysozoa</taxon>
        <taxon>Arthropoda</taxon>
        <taxon>Hexapoda</taxon>
        <taxon>Insecta</taxon>
        <taxon>Pterygota</taxon>
        <taxon>Neoptera</taxon>
        <taxon>Endopterygota</taxon>
        <taxon>Coleoptera</taxon>
        <taxon>Polyphaga</taxon>
        <taxon>Scarabaeiformia</taxon>
        <taxon>Scarabaeidae</taxon>
        <taxon>Dynastinae</taxon>
        <taxon>Oryctes</taxon>
    </lineage>
</organism>
<dbReference type="Pfam" id="PF10545">
    <property type="entry name" value="MADF_DNA_bdg"/>
    <property type="match status" value="1"/>
</dbReference>
<dbReference type="Proteomes" id="UP000051574">
    <property type="component" value="Unassembled WGS sequence"/>
</dbReference>
<evidence type="ECO:0000313" key="3">
    <source>
        <dbReference type="EMBL" id="KRT85895.1"/>
    </source>
</evidence>
<gene>
    <name evidence="3" type="ORF">AMK59_2871</name>
</gene>
<name>A0A0T6BG87_9SCAR</name>
<dbReference type="PROSITE" id="PS51029">
    <property type="entry name" value="MADF"/>
    <property type="match status" value="1"/>
</dbReference>
<reference evidence="3 4" key="1">
    <citation type="submission" date="2015-09" db="EMBL/GenBank/DDBJ databases">
        <title>Draft genome of the scarab beetle Oryctes borbonicus.</title>
        <authorList>
            <person name="Meyer J.M."/>
            <person name="Markov G.V."/>
            <person name="Baskaran P."/>
            <person name="Herrmann M."/>
            <person name="Sommer R.J."/>
            <person name="Roedelsperger C."/>
        </authorList>
    </citation>
    <scope>NUCLEOTIDE SEQUENCE [LARGE SCALE GENOMIC DNA]</scope>
    <source>
        <strain evidence="3">OB123</strain>
        <tissue evidence="3">Whole animal</tissue>
    </source>
</reference>
<evidence type="ECO:0000256" key="1">
    <source>
        <dbReference type="SAM" id="MobiDB-lite"/>
    </source>
</evidence>
<sequence length="289" mass="33322">MAANTLRMSDTETMKFLEYYQNESVLWDPNSKDYKRREARVVAAKRIAGAMNIKGFSEHHVLLKFNNLRSSYSQELKKIRTSKKIPSSKMYVPTVVWFNRMDSFLKPHVKSRRDYSNMENLNKDPENKKTIVNEHDSNKLHQFDDEQLSTPFPPTSPTFTSAPRTSEDMKNRLQQTKRIIHSDVEETVPSKRTFLTPCDIGCSTDVTLTISKLDEISRRVASVTNMDSFDHFGRYIASLLRNLPQDRSSQLQSDIVAMVLSEQVSVDSKPSISCIQYSLDNYLTEQNDC</sequence>
<comment type="caution">
    <text evidence="3">The sequence shown here is derived from an EMBL/GenBank/DDBJ whole genome shotgun (WGS) entry which is preliminary data.</text>
</comment>
<evidence type="ECO:0000313" key="4">
    <source>
        <dbReference type="Proteomes" id="UP000051574"/>
    </source>
</evidence>
<dbReference type="PANTHER" id="PTHR21505:SF8">
    <property type="entry name" value="DPT-YFP REPRESSOR BY OVEREXPRESSION, ISOFORM D-RELATED"/>
    <property type="match status" value="1"/>
</dbReference>
<accession>A0A0T6BG87</accession>
<protein>
    <submittedName>
        <fullName evidence="3">Myb/SANT-like transcription factor</fullName>
    </submittedName>
</protein>
<dbReference type="InterPro" id="IPR006578">
    <property type="entry name" value="MADF-dom"/>
</dbReference>
<feature type="domain" description="MADF" evidence="2">
    <location>
        <begin position="15"/>
        <end position="110"/>
    </location>
</feature>
<keyword evidence="4" id="KW-1185">Reference proteome</keyword>
<feature type="region of interest" description="Disordered" evidence="1">
    <location>
        <begin position="145"/>
        <end position="168"/>
    </location>
</feature>